<sequence length="334" mass="37339">MTAMVASHDLNMDSNWYPDSGATNHLTNNFNNQFIGFKYRGERQVYDANGSAICLLCEGLSHWPNTSPRTAPWKSLLIQHHPSHYYPTKNMSQSSSPKVLSVVSPSIYPFSHSHQDEAFSTAIYLINRLPTPVLAHVSPLEKLFGLKPNYSSLRSNAVLRHHDDPPSNMGNYETSSSMAPFPIDVPHVINSHPMMTRVAKGFHQTPNIDYTETFSPVVKSVTTRVLLTLALMKGWSIRQLDVNNAFIHGYLHESVFMEQLFVFHVSAALSMVCHLKKALYGLKQALHACSSIVLDELIKSLNSTFALKDLGKLNYFLGIEVSYPEKGGNVSFSI</sequence>
<dbReference type="GO" id="GO:0003964">
    <property type="term" value="F:RNA-directed DNA polymerase activity"/>
    <property type="evidence" value="ECO:0007669"/>
    <property type="project" value="UniProtKB-KW"/>
</dbReference>
<dbReference type="EMBL" id="SSTD01008708">
    <property type="protein sequence ID" value="TYK15147.1"/>
    <property type="molecule type" value="Genomic_DNA"/>
</dbReference>
<reference evidence="4 5" key="1">
    <citation type="submission" date="2019-08" db="EMBL/GenBank/DDBJ databases">
        <title>Draft genome sequences of two oriental melons (Cucumis melo L. var makuwa).</title>
        <authorList>
            <person name="Kwon S.-Y."/>
        </authorList>
    </citation>
    <scope>NUCLEOTIDE SEQUENCE [LARGE SCALE GENOMIC DNA]</scope>
    <source>
        <strain evidence="5">cv. Chang Bougi</strain>
        <strain evidence="4">cv. SW 3</strain>
        <tissue evidence="3">Leaf</tissue>
    </source>
</reference>
<evidence type="ECO:0000313" key="4">
    <source>
        <dbReference type="Proteomes" id="UP000321393"/>
    </source>
</evidence>
<keyword evidence="3" id="KW-0808">Transferase</keyword>
<dbReference type="AlphaFoldDB" id="A0A5D3CT89"/>
<evidence type="ECO:0000313" key="3">
    <source>
        <dbReference type="EMBL" id="TYK15147.1"/>
    </source>
</evidence>
<dbReference type="Pfam" id="PF07727">
    <property type="entry name" value="RVT_2"/>
    <property type="match status" value="1"/>
</dbReference>
<keyword evidence="3" id="KW-0695">RNA-directed DNA polymerase</keyword>
<comment type="caution">
    <text evidence="3">The sequence shown here is derived from an EMBL/GenBank/DDBJ whole genome shotgun (WGS) entry which is preliminary data.</text>
</comment>
<organism evidence="3 5">
    <name type="scientific">Cucumis melo var. makuwa</name>
    <name type="common">Oriental melon</name>
    <dbReference type="NCBI Taxonomy" id="1194695"/>
    <lineage>
        <taxon>Eukaryota</taxon>
        <taxon>Viridiplantae</taxon>
        <taxon>Streptophyta</taxon>
        <taxon>Embryophyta</taxon>
        <taxon>Tracheophyta</taxon>
        <taxon>Spermatophyta</taxon>
        <taxon>Magnoliopsida</taxon>
        <taxon>eudicotyledons</taxon>
        <taxon>Gunneridae</taxon>
        <taxon>Pentapetalae</taxon>
        <taxon>rosids</taxon>
        <taxon>fabids</taxon>
        <taxon>Cucurbitales</taxon>
        <taxon>Cucurbitaceae</taxon>
        <taxon>Benincaseae</taxon>
        <taxon>Cucumis</taxon>
    </lineage>
</organism>
<dbReference type="STRING" id="1194695.A0A5D3CT89"/>
<evidence type="ECO:0000259" key="1">
    <source>
        <dbReference type="Pfam" id="PF07727"/>
    </source>
</evidence>
<feature type="domain" description="Reverse transcriptase Ty1/copia-type" evidence="1">
    <location>
        <begin position="198"/>
        <end position="289"/>
    </location>
</feature>
<evidence type="ECO:0000313" key="2">
    <source>
        <dbReference type="EMBL" id="KAA0066108.1"/>
    </source>
</evidence>
<dbReference type="OrthoDB" id="1645289at2759"/>
<proteinExistence type="predicted"/>
<dbReference type="InterPro" id="IPR013103">
    <property type="entry name" value="RVT_2"/>
</dbReference>
<gene>
    <name evidence="3" type="ORF">E5676_scaffold790G00110</name>
    <name evidence="2" type="ORF">E6C27_scaffold21G001020</name>
</gene>
<protein>
    <submittedName>
        <fullName evidence="3">Reverse transcriptase, RNA-dependent DNA polymerase</fullName>
    </submittedName>
</protein>
<dbReference type="Proteomes" id="UP000321393">
    <property type="component" value="Unassembled WGS sequence"/>
</dbReference>
<dbReference type="Proteomes" id="UP000321947">
    <property type="component" value="Unassembled WGS sequence"/>
</dbReference>
<name>A0A5D3CT89_CUCMM</name>
<keyword evidence="3" id="KW-0548">Nucleotidyltransferase</keyword>
<accession>A0A5D3CT89</accession>
<evidence type="ECO:0000313" key="5">
    <source>
        <dbReference type="Proteomes" id="UP000321947"/>
    </source>
</evidence>
<dbReference type="EMBL" id="SSTE01000903">
    <property type="protein sequence ID" value="KAA0066108.1"/>
    <property type="molecule type" value="Genomic_DNA"/>
</dbReference>